<dbReference type="SUPFAM" id="SSF57903">
    <property type="entry name" value="FYVE/PHD zinc finger"/>
    <property type="match status" value="1"/>
</dbReference>
<comment type="caution">
    <text evidence="2">The sequence shown here is derived from an EMBL/GenBank/DDBJ whole genome shotgun (WGS) entry which is preliminary data.</text>
</comment>
<protein>
    <recommendedName>
        <fullName evidence="1">J domain-containing protein</fullName>
    </recommendedName>
</protein>
<evidence type="ECO:0000313" key="2">
    <source>
        <dbReference type="EMBL" id="KAL2070655.1"/>
    </source>
</evidence>
<dbReference type="InterPro" id="IPR001623">
    <property type="entry name" value="DnaJ_domain"/>
</dbReference>
<evidence type="ECO:0000259" key="1">
    <source>
        <dbReference type="PROSITE" id="PS50076"/>
    </source>
</evidence>
<dbReference type="Gene3D" id="1.10.287.110">
    <property type="entry name" value="DnaJ domain"/>
    <property type="match status" value="1"/>
</dbReference>
<dbReference type="EMBL" id="JAZHXI010000006">
    <property type="protein sequence ID" value="KAL2070655.1"/>
    <property type="molecule type" value="Genomic_DNA"/>
</dbReference>
<proteinExistence type="predicted"/>
<reference evidence="2 3" key="1">
    <citation type="journal article" date="2024" name="Commun. Biol.">
        <title>Comparative genomic analysis of thermophilic fungi reveals convergent evolutionary adaptations and gene losses.</title>
        <authorList>
            <person name="Steindorff A.S."/>
            <person name="Aguilar-Pontes M.V."/>
            <person name="Robinson A.J."/>
            <person name="Andreopoulos B."/>
            <person name="LaButti K."/>
            <person name="Kuo A."/>
            <person name="Mondo S."/>
            <person name="Riley R."/>
            <person name="Otillar R."/>
            <person name="Haridas S."/>
            <person name="Lipzen A."/>
            <person name="Grimwood J."/>
            <person name="Schmutz J."/>
            <person name="Clum A."/>
            <person name="Reid I.D."/>
            <person name="Moisan M.C."/>
            <person name="Butler G."/>
            <person name="Nguyen T.T.M."/>
            <person name="Dewar K."/>
            <person name="Conant G."/>
            <person name="Drula E."/>
            <person name="Henrissat B."/>
            <person name="Hansel C."/>
            <person name="Singer S."/>
            <person name="Hutchinson M.I."/>
            <person name="de Vries R.P."/>
            <person name="Natvig D.O."/>
            <person name="Powell A.J."/>
            <person name="Tsang A."/>
            <person name="Grigoriev I.V."/>
        </authorList>
    </citation>
    <scope>NUCLEOTIDE SEQUENCE [LARGE SCALE GENOMIC DNA]</scope>
    <source>
        <strain evidence="2 3">CBS 494.80</strain>
    </source>
</reference>
<dbReference type="PANTHER" id="PTHR43908:SF3">
    <property type="entry name" value="AT29763P-RELATED"/>
    <property type="match status" value="1"/>
</dbReference>
<gene>
    <name evidence="2" type="ORF">VTL71DRAFT_13681</name>
</gene>
<dbReference type="InterPro" id="IPR036869">
    <property type="entry name" value="J_dom_sf"/>
</dbReference>
<dbReference type="Proteomes" id="UP001595075">
    <property type="component" value="Unassembled WGS sequence"/>
</dbReference>
<dbReference type="PRINTS" id="PR00625">
    <property type="entry name" value="JDOMAIN"/>
</dbReference>
<dbReference type="SMART" id="SM00271">
    <property type="entry name" value="DnaJ"/>
    <property type="match status" value="1"/>
</dbReference>
<feature type="domain" description="J" evidence="1">
    <location>
        <begin position="6"/>
        <end position="70"/>
    </location>
</feature>
<evidence type="ECO:0000313" key="3">
    <source>
        <dbReference type="Proteomes" id="UP001595075"/>
    </source>
</evidence>
<accession>A0ABR4CL30</accession>
<organism evidence="2 3">
    <name type="scientific">Oculimacula yallundae</name>
    <dbReference type="NCBI Taxonomy" id="86028"/>
    <lineage>
        <taxon>Eukaryota</taxon>
        <taxon>Fungi</taxon>
        <taxon>Dikarya</taxon>
        <taxon>Ascomycota</taxon>
        <taxon>Pezizomycotina</taxon>
        <taxon>Leotiomycetes</taxon>
        <taxon>Helotiales</taxon>
        <taxon>Ploettnerulaceae</taxon>
        <taxon>Oculimacula</taxon>
    </lineage>
</organism>
<dbReference type="InterPro" id="IPR051100">
    <property type="entry name" value="DnaJ_subfamily_B/C"/>
</dbReference>
<dbReference type="InterPro" id="IPR011011">
    <property type="entry name" value="Znf_FYVE_PHD"/>
</dbReference>
<dbReference type="PROSITE" id="PS50076">
    <property type="entry name" value="DNAJ_2"/>
    <property type="match status" value="1"/>
</dbReference>
<dbReference type="PANTHER" id="PTHR43908">
    <property type="entry name" value="AT29763P-RELATED"/>
    <property type="match status" value="1"/>
</dbReference>
<dbReference type="SUPFAM" id="SSF46565">
    <property type="entry name" value="Chaperone J-domain"/>
    <property type="match status" value="1"/>
</dbReference>
<dbReference type="Pfam" id="PF00226">
    <property type="entry name" value="DnaJ"/>
    <property type="match status" value="1"/>
</dbReference>
<sequence length="333" mass="39049">MAEFVDHYRVMRVGLFATEHEIKRSYMSLSKMYHPDKNKSPDATATFQSIGQSYFVLKDKQRRAAYDQERKQNALDKFRSWKSKELVARNERNDKWMRWSEDCLEEIRMRLASFNGQRNERDRLDEEAKAEIDSFEEVGNDGGQFRNSVEAFEAMLDNPFFQALFAEKKEVAEQLEYIQGQIRLLMNSFQDQQFEYKRTEHMALLAVAGKTLAALDNYEIISDRSPSSVQESKDRWRELQRSEGPVYEMYDQALDMLNSCVAPCQHRLRLDYGDRKPRLLCARCKKGIPVWNAVHKCEGCGLYMCSACNERLKQLTDYHSWLEDVGSDRLFGV</sequence>
<keyword evidence="3" id="KW-1185">Reference proteome</keyword>
<dbReference type="CDD" id="cd06257">
    <property type="entry name" value="DnaJ"/>
    <property type="match status" value="1"/>
</dbReference>
<dbReference type="CDD" id="cd19757">
    <property type="entry name" value="Bbox1"/>
    <property type="match status" value="1"/>
</dbReference>
<name>A0ABR4CL30_9HELO</name>